<dbReference type="STRING" id="225324.SAMN02745126_05574"/>
<dbReference type="EMBL" id="FUWJ01000012">
    <property type="protein sequence ID" value="SKA34907.1"/>
    <property type="molecule type" value="Genomic_DNA"/>
</dbReference>
<evidence type="ECO:0008006" key="4">
    <source>
        <dbReference type="Google" id="ProtNLM"/>
    </source>
</evidence>
<gene>
    <name evidence="2" type="ORF">SAMN02745126_05574</name>
</gene>
<organism evidence="2 3">
    <name type="scientific">Enhydrobacter aerosaccus</name>
    <dbReference type="NCBI Taxonomy" id="225324"/>
    <lineage>
        <taxon>Bacteria</taxon>
        <taxon>Pseudomonadati</taxon>
        <taxon>Pseudomonadota</taxon>
        <taxon>Alphaproteobacteria</taxon>
        <taxon>Hyphomicrobiales</taxon>
        <taxon>Enhydrobacter</taxon>
    </lineage>
</organism>
<feature type="chain" id="PRO_5012233634" description="UrcA family protein" evidence="1">
    <location>
        <begin position="22"/>
        <end position="121"/>
    </location>
</feature>
<keyword evidence="1" id="KW-0732">Signal</keyword>
<protein>
    <recommendedName>
        <fullName evidence="4">UrcA family protein</fullName>
    </recommendedName>
</protein>
<dbReference type="Proteomes" id="UP000190092">
    <property type="component" value="Unassembled WGS sequence"/>
</dbReference>
<evidence type="ECO:0000313" key="3">
    <source>
        <dbReference type="Proteomes" id="UP000190092"/>
    </source>
</evidence>
<evidence type="ECO:0000256" key="1">
    <source>
        <dbReference type="SAM" id="SignalP"/>
    </source>
</evidence>
<dbReference type="PROSITE" id="PS51257">
    <property type="entry name" value="PROKAR_LIPOPROTEIN"/>
    <property type="match status" value="1"/>
</dbReference>
<reference evidence="3" key="1">
    <citation type="submission" date="2017-02" db="EMBL/GenBank/DDBJ databases">
        <authorList>
            <person name="Varghese N."/>
            <person name="Submissions S."/>
        </authorList>
    </citation>
    <scope>NUCLEOTIDE SEQUENCE [LARGE SCALE GENOMIC DNA]</scope>
    <source>
        <strain evidence="3">ATCC 27094</strain>
    </source>
</reference>
<dbReference type="RefSeq" id="WP_085937306.1">
    <property type="nucleotide sequence ID" value="NZ_FUWJ01000012.1"/>
</dbReference>
<proteinExistence type="predicted"/>
<dbReference type="AlphaFoldDB" id="A0A1T4T3D5"/>
<sequence>MRFSFVLALSSALLLQACAPAYENGHLSRFINRERETRDACLRAQARQQDDRASAADTVGRAAAASCNAQNDRLIQAMSTADPSGEAEITEAIRKDATMQATRYVLHQRAYPESSSVPYPQ</sequence>
<name>A0A1T4T3D5_9HYPH</name>
<accession>A0A1T4T3D5</accession>
<feature type="signal peptide" evidence="1">
    <location>
        <begin position="1"/>
        <end position="21"/>
    </location>
</feature>
<evidence type="ECO:0000313" key="2">
    <source>
        <dbReference type="EMBL" id="SKA34907.1"/>
    </source>
</evidence>
<keyword evidence="3" id="KW-1185">Reference proteome</keyword>